<evidence type="ECO:0000313" key="2">
    <source>
        <dbReference type="RefSeq" id="XP_075081136.1"/>
    </source>
</evidence>
<organism evidence="1 2">
    <name type="scientific">Nicotiana tabacum</name>
    <name type="common">Common tobacco</name>
    <dbReference type="NCBI Taxonomy" id="4097"/>
    <lineage>
        <taxon>Eukaryota</taxon>
        <taxon>Viridiplantae</taxon>
        <taxon>Streptophyta</taxon>
        <taxon>Embryophyta</taxon>
        <taxon>Tracheophyta</taxon>
        <taxon>Spermatophyta</taxon>
        <taxon>Magnoliopsida</taxon>
        <taxon>eudicotyledons</taxon>
        <taxon>Gunneridae</taxon>
        <taxon>Pentapetalae</taxon>
        <taxon>asterids</taxon>
        <taxon>lamiids</taxon>
        <taxon>Solanales</taxon>
        <taxon>Solanaceae</taxon>
        <taxon>Nicotianoideae</taxon>
        <taxon>Nicotianeae</taxon>
        <taxon>Nicotiana</taxon>
    </lineage>
</organism>
<proteinExistence type="predicted"/>
<protein>
    <submittedName>
        <fullName evidence="2">Uncharacterized protein LOC142166269</fullName>
    </submittedName>
</protein>
<keyword evidence="1" id="KW-1185">Reference proteome</keyword>
<accession>A0AC58S819</accession>
<reference evidence="2" key="2">
    <citation type="submission" date="2025-08" db="UniProtKB">
        <authorList>
            <consortium name="RefSeq"/>
        </authorList>
    </citation>
    <scope>IDENTIFICATION</scope>
    <source>
        <tissue evidence="2">Leaf</tissue>
    </source>
</reference>
<dbReference type="Proteomes" id="UP000790787">
    <property type="component" value="Chromosome 2"/>
</dbReference>
<reference evidence="1" key="1">
    <citation type="journal article" date="2014" name="Nat. Commun.">
        <title>The tobacco genome sequence and its comparison with those of tomato and potato.</title>
        <authorList>
            <person name="Sierro N."/>
            <person name="Battey J.N."/>
            <person name="Ouadi S."/>
            <person name="Bakaher N."/>
            <person name="Bovet L."/>
            <person name="Willig A."/>
            <person name="Goepfert S."/>
            <person name="Peitsch M.C."/>
            <person name="Ivanov N.V."/>
        </authorList>
    </citation>
    <scope>NUCLEOTIDE SEQUENCE [LARGE SCALE GENOMIC DNA]</scope>
</reference>
<sequence>MAPSSSSEQVNVGLESATTIINNASNVITDASHPFYIHTSDSPGMRRAIVITLSAKNKLGFIDGSHPEPDMNSKHLKAWNRCNDMVIFWLLNSLSKEITESVIYSKSARDIWNELEDRFGQCNGAQLYQLQKELSDLVQGNSDIVGYYTKVKKIWDELDTLNTCVNCSCKCSCGGKENIVKFLQDGRLIQFLMGLNDAYAPSQK</sequence>
<dbReference type="RefSeq" id="XP_075081136.1">
    <property type="nucleotide sequence ID" value="XM_075225035.1"/>
</dbReference>
<name>A0AC58S819_TOBAC</name>
<gene>
    <name evidence="2" type="primary">LOC142166269</name>
</gene>
<evidence type="ECO:0000313" key="1">
    <source>
        <dbReference type="Proteomes" id="UP000790787"/>
    </source>
</evidence>